<keyword evidence="2" id="KW-0812">Transmembrane</keyword>
<name>A0A7Z0K9Z5_9MICC</name>
<keyword evidence="2" id="KW-1133">Transmembrane helix</keyword>
<evidence type="ECO:0000256" key="1">
    <source>
        <dbReference type="SAM" id="MobiDB-lite"/>
    </source>
</evidence>
<dbReference type="RefSeq" id="WP_179542518.1">
    <property type="nucleotide sequence ID" value="NZ_BAAALL010000001.1"/>
</dbReference>
<dbReference type="EMBL" id="JACCFY010000001">
    <property type="protein sequence ID" value="NYJ79281.1"/>
    <property type="molecule type" value="Genomic_DNA"/>
</dbReference>
<protein>
    <submittedName>
        <fullName evidence="3">Putative membrane protein (TIGR02234 family)</fullName>
    </submittedName>
</protein>
<dbReference type="SUPFAM" id="SSF103473">
    <property type="entry name" value="MFS general substrate transporter"/>
    <property type="match status" value="1"/>
</dbReference>
<proteinExistence type="predicted"/>
<keyword evidence="4" id="KW-1185">Reference proteome</keyword>
<dbReference type="InterPro" id="IPR019051">
    <property type="entry name" value="Trp_biosyn_TM_oprn/chp"/>
</dbReference>
<feature type="transmembrane region" description="Helical" evidence="2">
    <location>
        <begin position="47"/>
        <end position="67"/>
    </location>
</feature>
<feature type="compositionally biased region" description="Basic and acidic residues" evidence="1">
    <location>
        <begin position="151"/>
        <end position="161"/>
    </location>
</feature>
<dbReference type="Pfam" id="PF09534">
    <property type="entry name" value="Trp_oprn_chp"/>
    <property type="match status" value="1"/>
</dbReference>
<dbReference type="Proteomes" id="UP000535437">
    <property type="component" value="Unassembled WGS sequence"/>
</dbReference>
<feature type="compositionally biased region" description="Acidic residues" evidence="1">
    <location>
        <begin position="166"/>
        <end position="178"/>
    </location>
</feature>
<feature type="transmembrane region" description="Helical" evidence="2">
    <location>
        <begin position="124"/>
        <end position="145"/>
    </location>
</feature>
<dbReference type="Gene3D" id="1.20.140.150">
    <property type="match status" value="1"/>
</dbReference>
<feature type="transmembrane region" description="Helical" evidence="2">
    <location>
        <begin position="74"/>
        <end position="96"/>
    </location>
</feature>
<comment type="caution">
    <text evidence="3">The sequence shown here is derived from an EMBL/GenBank/DDBJ whole genome shotgun (WGS) entry which is preliminary data.</text>
</comment>
<dbReference type="InterPro" id="IPR036259">
    <property type="entry name" value="MFS_trans_sf"/>
</dbReference>
<accession>A0A7Z0K9Z5</accession>
<evidence type="ECO:0000256" key="2">
    <source>
        <dbReference type="SAM" id="Phobius"/>
    </source>
</evidence>
<organism evidence="3 4">
    <name type="scientific">Nesterenkonia xinjiangensis</name>
    <dbReference type="NCBI Taxonomy" id="225327"/>
    <lineage>
        <taxon>Bacteria</taxon>
        <taxon>Bacillati</taxon>
        <taxon>Actinomycetota</taxon>
        <taxon>Actinomycetes</taxon>
        <taxon>Micrococcales</taxon>
        <taxon>Micrococcaceae</taxon>
        <taxon>Nesterenkonia</taxon>
    </lineage>
</organism>
<keyword evidence="2" id="KW-0472">Membrane</keyword>
<reference evidence="3 4" key="1">
    <citation type="submission" date="2020-07" db="EMBL/GenBank/DDBJ databases">
        <title>Sequencing the genomes of 1000 actinobacteria strains.</title>
        <authorList>
            <person name="Klenk H.-P."/>
        </authorList>
    </citation>
    <scope>NUCLEOTIDE SEQUENCE [LARGE SCALE GENOMIC DNA]</scope>
    <source>
        <strain evidence="3 4">DSM 15475</strain>
    </source>
</reference>
<feature type="region of interest" description="Disordered" evidence="1">
    <location>
        <begin position="151"/>
        <end position="193"/>
    </location>
</feature>
<dbReference type="AlphaFoldDB" id="A0A7Z0K9Z5"/>
<evidence type="ECO:0000313" key="3">
    <source>
        <dbReference type="EMBL" id="NYJ79281.1"/>
    </source>
</evidence>
<gene>
    <name evidence="3" type="ORF">HNR09_002692</name>
</gene>
<sequence>MSRRTVVLAGLVAGVLLLASATQPWVIASGLGEVSAMDRVEIPGSDIADTVTAMALVGLASAVAVTIARRMARFVIGLLQLGAGAVVTVTLLQVIAAPGEASLGALGEVTGTTELAQHYALGPAVWVGLAGAFLLVLAALALLVFSRRWPDRSSKRYEKSRAPAGSEEDEDDPDEFDLWDGLTAGEDPTSGRR</sequence>
<evidence type="ECO:0000313" key="4">
    <source>
        <dbReference type="Proteomes" id="UP000535437"/>
    </source>
</evidence>